<dbReference type="FunFam" id="2.60.40.1180:FF:000007">
    <property type="entry name" value="Sucrose isomerase"/>
    <property type="match status" value="1"/>
</dbReference>
<evidence type="ECO:0000256" key="2">
    <source>
        <dbReference type="ARBA" id="ARBA00008061"/>
    </source>
</evidence>
<evidence type="ECO:0000256" key="1">
    <source>
        <dbReference type="ARBA" id="ARBA00004496"/>
    </source>
</evidence>
<comment type="caution">
    <text evidence="8">The sequence shown here is derived from an EMBL/GenBank/DDBJ whole genome shotgun (WGS) entry which is preliminary data.</text>
</comment>
<dbReference type="AlphaFoldDB" id="A0A0D0ZZE2"/>
<dbReference type="Gene3D" id="3.90.400.10">
    <property type="entry name" value="Oligo-1,6-glucosidase, Domain 2"/>
    <property type="match status" value="1"/>
</dbReference>
<dbReference type="NCBIfam" id="NF008183">
    <property type="entry name" value="PRK10933.1"/>
    <property type="match status" value="1"/>
</dbReference>
<name>A0A0D0ZZE2_CLOBO</name>
<dbReference type="EMBL" id="JXSU01000007">
    <property type="protein sequence ID" value="KIS23928.1"/>
    <property type="molecule type" value="Genomic_DNA"/>
</dbReference>
<dbReference type="InterPro" id="IPR045857">
    <property type="entry name" value="O16G_dom_2"/>
</dbReference>
<dbReference type="InterPro" id="IPR006047">
    <property type="entry name" value="GH13_cat_dom"/>
</dbReference>
<feature type="domain" description="Glycosyl hydrolase family 13 catalytic" evidence="7">
    <location>
        <begin position="11"/>
        <end position="412"/>
    </location>
</feature>
<accession>A0A0D0ZZE2</accession>
<dbReference type="Gene3D" id="2.60.40.1180">
    <property type="entry name" value="Golgi alpha-mannosidase II"/>
    <property type="match status" value="1"/>
</dbReference>
<evidence type="ECO:0000313" key="8">
    <source>
        <dbReference type="EMBL" id="KIS23928.1"/>
    </source>
</evidence>
<evidence type="ECO:0000259" key="7">
    <source>
        <dbReference type="SMART" id="SM00642"/>
    </source>
</evidence>
<dbReference type="InterPro" id="IPR012769">
    <property type="entry name" value="Trehalose_TreC"/>
</dbReference>
<dbReference type="GO" id="GO:0004556">
    <property type="term" value="F:alpha-amylase activity"/>
    <property type="evidence" value="ECO:0007669"/>
    <property type="project" value="TreeGrafter"/>
</dbReference>
<dbReference type="SUPFAM" id="SSF51011">
    <property type="entry name" value="Glycosyl hydrolase domain"/>
    <property type="match status" value="1"/>
</dbReference>
<dbReference type="FunFam" id="3.20.20.80:FF:000014">
    <property type="entry name" value="Alpha,alpha-phosphotrehalase"/>
    <property type="match status" value="1"/>
</dbReference>
<evidence type="ECO:0000256" key="6">
    <source>
        <dbReference type="NCBIfam" id="TIGR02403"/>
    </source>
</evidence>
<evidence type="ECO:0000256" key="4">
    <source>
        <dbReference type="ARBA" id="ARBA00022801"/>
    </source>
</evidence>
<dbReference type="HOGENOM" id="CLU_006462_1_1_9"/>
<proteinExistence type="inferred from homology"/>
<keyword evidence="4 8" id="KW-0378">Hydrolase</keyword>
<protein>
    <recommendedName>
        <fullName evidence="6">Alpha,alpha-phosphotrehalase</fullName>
        <ecNumber evidence="6">3.2.1.93</ecNumber>
    </recommendedName>
</protein>
<keyword evidence="3" id="KW-0963">Cytoplasm</keyword>
<gene>
    <name evidence="8" type="ORF">N495_10085</name>
</gene>
<dbReference type="SUPFAM" id="SSF51445">
    <property type="entry name" value="(Trans)glycosidases"/>
    <property type="match status" value="1"/>
</dbReference>
<dbReference type="RefSeq" id="WP_003485649.1">
    <property type="nucleotide sequence ID" value="NZ_JXSU01000007.1"/>
</dbReference>
<dbReference type="PANTHER" id="PTHR10357">
    <property type="entry name" value="ALPHA-AMYLASE FAMILY MEMBER"/>
    <property type="match status" value="1"/>
</dbReference>
<dbReference type="SMART" id="SM00642">
    <property type="entry name" value="Aamy"/>
    <property type="match status" value="1"/>
</dbReference>
<evidence type="ECO:0000256" key="5">
    <source>
        <dbReference type="ARBA" id="ARBA00023295"/>
    </source>
</evidence>
<dbReference type="Proteomes" id="UP000032250">
    <property type="component" value="Unassembled WGS sequence"/>
</dbReference>
<dbReference type="Pfam" id="PF23915">
    <property type="entry name" value="SusG_C"/>
    <property type="match status" value="1"/>
</dbReference>
<dbReference type="PANTHER" id="PTHR10357:SF217">
    <property type="entry name" value="TREHALOSE-6-PHOSPHATE HYDROLASE"/>
    <property type="match status" value="1"/>
</dbReference>
<dbReference type="FunFam" id="3.90.400.10:FF:000002">
    <property type="entry name" value="Sucrose isomerase"/>
    <property type="match status" value="1"/>
</dbReference>
<dbReference type="InterPro" id="IPR056300">
    <property type="entry name" value="SusG-like_C"/>
</dbReference>
<organism evidence="8 9">
    <name type="scientific">Clostridium botulinum B2 450</name>
    <dbReference type="NCBI Taxonomy" id="1379739"/>
    <lineage>
        <taxon>Bacteria</taxon>
        <taxon>Bacillati</taxon>
        <taxon>Bacillota</taxon>
        <taxon>Clostridia</taxon>
        <taxon>Eubacteriales</taxon>
        <taxon>Clostridiaceae</taxon>
        <taxon>Clostridium</taxon>
    </lineage>
</organism>
<dbReference type="GO" id="GO:0005993">
    <property type="term" value="P:trehalose catabolic process"/>
    <property type="evidence" value="ECO:0007669"/>
    <property type="project" value="InterPro"/>
</dbReference>
<dbReference type="Gene3D" id="3.20.20.80">
    <property type="entry name" value="Glycosidases"/>
    <property type="match status" value="1"/>
</dbReference>
<reference evidence="8 9" key="1">
    <citation type="submission" date="2014-06" db="EMBL/GenBank/DDBJ databases">
        <title>Genome characterization of distinct group I Clostridium botulinum lineages.</title>
        <authorList>
            <person name="Giordani F."/>
            <person name="Anselmo A."/>
            <person name="Fillo S."/>
            <person name="Palozzi A.M."/>
            <person name="Fortunato A."/>
            <person name="Gentile B."/>
            <person name="Ciammaruconi A."/>
            <person name="Anniballi F."/>
            <person name="De Medici D."/>
            <person name="Lista F."/>
        </authorList>
    </citation>
    <scope>NUCLEOTIDE SEQUENCE [LARGE SCALE GENOMIC DNA]</scope>
    <source>
        <strain evidence="8 9">B2 450</strain>
    </source>
</reference>
<keyword evidence="5 8" id="KW-0326">Glycosidase</keyword>
<dbReference type="InterPro" id="IPR017853">
    <property type="entry name" value="GH"/>
</dbReference>
<evidence type="ECO:0000256" key="3">
    <source>
        <dbReference type="ARBA" id="ARBA00022490"/>
    </source>
</evidence>
<dbReference type="GO" id="GO:0008788">
    <property type="term" value="F:alpha,alpha-phosphotrehalase activity"/>
    <property type="evidence" value="ECO:0007669"/>
    <property type="project" value="UniProtKB-UniRule"/>
</dbReference>
<dbReference type="Pfam" id="PF00128">
    <property type="entry name" value="Alpha-amylase"/>
    <property type="match status" value="1"/>
</dbReference>
<dbReference type="NCBIfam" id="TIGR02403">
    <property type="entry name" value="trehalose_treC"/>
    <property type="match status" value="1"/>
</dbReference>
<dbReference type="GO" id="GO:0005737">
    <property type="term" value="C:cytoplasm"/>
    <property type="evidence" value="ECO:0007669"/>
    <property type="project" value="UniProtKB-SubCell"/>
</dbReference>
<comment type="subcellular location">
    <subcellularLocation>
        <location evidence="1">Cytoplasm</location>
    </subcellularLocation>
</comment>
<dbReference type="InterPro" id="IPR013780">
    <property type="entry name" value="Glyco_hydro_b"/>
</dbReference>
<dbReference type="PATRIC" id="fig|1379739.3.peg.2377"/>
<comment type="similarity">
    <text evidence="2">Belongs to the glycosyl hydrolase 13 family.</text>
</comment>
<sequence>MKDFKKSVVYQIYPKSFNDTNGDGLGDLKGITVKLDYLKTLGIDYIWLTPFYISPQKDNGYDVADYCNIDPLFGTMEDFDKLVKEANKREIDIMLDMVFNHTSTEHKWFKNALTGDGKYKNYYIFKESKNGHTPTNWDSKFGGSAWEYVKKFNEYYLHLYDATQADLNWENEEVRKEVFDIVNFWIKKGVKGFRFDVINVISKPMEYKDDNNGDGRSFYTDGPNIHNYLKELNKETFGRYKDIITVGEMSSTTIDNCVKYSNPKEEELSMVFNFHHLKVDYKDGDKWSLMDFDFIKLKNLFNHWQVGMEEGNGWNAVFWCNHDQPRIVSRFGDDKKYHKESAKMLATSIHLLRGTPYIYQGEEIGMTNCYYDTINSYRDVESINFYNILKSEGKTEEEIIKILQSKSRDNSRSPMQWDNSTNAGFTIGEPWIEICKNYKSINVESSLKDNNSIFYHYQKLIKLRKEYNIISYGNFELILEEDKSIFAYLRNYKNEKLLVINNFYGKESLFKLPTELKLDEYKNKILISNYKDSPIDFREINLRPYESIVYHLEEKLKKC</sequence>
<dbReference type="OrthoDB" id="9805159at2"/>
<dbReference type="CDD" id="cd11333">
    <property type="entry name" value="AmyAc_SI_OligoGlu_DGase"/>
    <property type="match status" value="1"/>
</dbReference>
<evidence type="ECO:0000313" key="9">
    <source>
        <dbReference type="Proteomes" id="UP000032250"/>
    </source>
</evidence>
<dbReference type="EC" id="3.2.1.93" evidence="6"/>